<dbReference type="Gene3D" id="1.10.3720.10">
    <property type="entry name" value="MetI-like"/>
    <property type="match status" value="1"/>
</dbReference>
<feature type="transmembrane region" description="Helical" evidence="7">
    <location>
        <begin position="187"/>
        <end position="209"/>
    </location>
</feature>
<evidence type="ECO:0000256" key="4">
    <source>
        <dbReference type="ARBA" id="ARBA00022692"/>
    </source>
</evidence>
<feature type="transmembrane region" description="Helical" evidence="7">
    <location>
        <begin position="81"/>
        <end position="103"/>
    </location>
</feature>
<evidence type="ECO:0000256" key="5">
    <source>
        <dbReference type="ARBA" id="ARBA00022989"/>
    </source>
</evidence>
<evidence type="ECO:0000256" key="7">
    <source>
        <dbReference type="RuleBase" id="RU363032"/>
    </source>
</evidence>
<proteinExistence type="inferred from homology"/>
<sequence length="283" mass="30548">MTAISMGRRRRTWNALRIAGLSLFAIPWVLVPVWMVVVNSLKPAGEAASLDLALPTDLAALDNYGAVFTEGDYLRALGNSLLVTVPTVLVVLLVGAAASWVFARGRARWQQAVFYVIALSMLVPPTLIPTIFLLRQIGLTGTTLGYVLVLIGTRLGIVVFLTTGFIRSMPIDLEEAASIDGASRMQTFFRVLLPLATPILVVGAIMLVINVWGDFFFAQFLLTGTASQTLPLSLYSFANSSAQSLRWNLVFAHVVLSGLPLIIAFVFLQKRVIGGLTDGALKG</sequence>
<keyword evidence="4 7" id="KW-0812">Transmembrane</keyword>
<dbReference type="InterPro" id="IPR000515">
    <property type="entry name" value="MetI-like"/>
</dbReference>
<evidence type="ECO:0000256" key="1">
    <source>
        <dbReference type="ARBA" id="ARBA00004651"/>
    </source>
</evidence>
<comment type="subcellular location">
    <subcellularLocation>
        <location evidence="1 7">Cell membrane</location>
        <topology evidence="1 7">Multi-pass membrane protein</topology>
    </subcellularLocation>
</comment>
<accession>A0ABT2GBG3</accession>
<evidence type="ECO:0000256" key="3">
    <source>
        <dbReference type="ARBA" id="ARBA00022475"/>
    </source>
</evidence>
<feature type="transmembrane region" description="Helical" evidence="7">
    <location>
        <begin position="112"/>
        <end position="134"/>
    </location>
</feature>
<dbReference type="Proteomes" id="UP001165580">
    <property type="component" value="Unassembled WGS sequence"/>
</dbReference>
<dbReference type="RefSeq" id="WP_259485075.1">
    <property type="nucleotide sequence ID" value="NZ_JANTEZ010000001.1"/>
</dbReference>
<evidence type="ECO:0000313" key="9">
    <source>
        <dbReference type="EMBL" id="MCS5713545.1"/>
    </source>
</evidence>
<keyword evidence="10" id="KW-1185">Reference proteome</keyword>
<feature type="transmembrane region" description="Helical" evidence="7">
    <location>
        <begin position="215"/>
        <end position="237"/>
    </location>
</feature>
<dbReference type="SUPFAM" id="SSF161098">
    <property type="entry name" value="MetI-like"/>
    <property type="match status" value="1"/>
</dbReference>
<feature type="transmembrane region" description="Helical" evidence="7">
    <location>
        <begin position="146"/>
        <end position="166"/>
    </location>
</feature>
<comment type="caution">
    <text evidence="9">The sequence shown here is derived from an EMBL/GenBank/DDBJ whole genome shotgun (WGS) entry which is preliminary data.</text>
</comment>
<dbReference type="Pfam" id="PF00528">
    <property type="entry name" value="BPD_transp_1"/>
    <property type="match status" value="1"/>
</dbReference>
<keyword evidence="6 7" id="KW-0472">Membrane</keyword>
<feature type="transmembrane region" description="Helical" evidence="7">
    <location>
        <begin position="15"/>
        <end position="37"/>
    </location>
</feature>
<dbReference type="PANTHER" id="PTHR32243">
    <property type="entry name" value="MALTOSE TRANSPORT SYSTEM PERMEASE-RELATED"/>
    <property type="match status" value="1"/>
</dbReference>
<dbReference type="InterPro" id="IPR035906">
    <property type="entry name" value="MetI-like_sf"/>
</dbReference>
<dbReference type="CDD" id="cd06261">
    <property type="entry name" value="TM_PBP2"/>
    <property type="match status" value="1"/>
</dbReference>
<dbReference type="InterPro" id="IPR050901">
    <property type="entry name" value="BP-dep_ABC_trans_perm"/>
</dbReference>
<keyword evidence="5 7" id="KW-1133">Transmembrane helix</keyword>
<evidence type="ECO:0000313" key="10">
    <source>
        <dbReference type="Proteomes" id="UP001165580"/>
    </source>
</evidence>
<feature type="domain" description="ABC transmembrane type-1" evidence="8">
    <location>
        <begin position="77"/>
        <end position="268"/>
    </location>
</feature>
<comment type="similarity">
    <text evidence="7">Belongs to the binding-protein-dependent transport system permease family.</text>
</comment>
<gene>
    <name evidence="9" type="ORF">NVV95_03135</name>
</gene>
<dbReference type="EMBL" id="JANTEZ010000001">
    <property type="protein sequence ID" value="MCS5713545.1"/>
    <property type="molecule type" value="Genomic_DNA"/>
</dbReference>
<name>A0ABT2GBG3_9MICO</name>
<organism evidence="9 10">
    <name type="scientific">Herbiconiux gentiana</name>
    <dbReference type="NCBI Taxonomy" id="2970912"/>
    <lineage>
        <taxon>Bacteria</taxon>
        <taxon>Bacillati</taxon>
        <taxon>Actinomycetota</taxon>
        <taxon>Actinomycetes</taxon>
        <taxon>Micrococcales</taxon>
        <taxon>Microbacteriaceae</taxon>
        <taxon>Herbiconiux</taxon>
    </lineage>
</organism>
<feature type="transmembrane region" description="Helical" evidence="7">
    <location>
        <begin position="249"/>
        <end position="268"/>
    </location>
</feature>
<dbReference type="PROSITE" id="PS50928">
    <property type="entry name" value="ABC_TM1"/>
    <property type="match status" value="1"/>
</dbReference>
<evidence type="ECO:0000259" key="8">
    <source>
        <dbReference type="PROSITE" id="PS50928"/>
    </source>
</evidence>
<evidence type="ECO:0000256" key="2">
    <source>
        <dbReference type="ARBA" id="ARBA00022448"/>
    </source>
</evidence>
<keyword evidence="2 7" id="KW-0813">Transport</keyword>
<evidence type="ECO:0000256" key="6">
    <source>
        <dbReference type="ARBA" id="ARBA00023136"/>
    </source>
</evidence>
<keyword evidence="3" id="KW-1003">Cell membrane</keyword>
<reference evidence="9" key="1">
    <citation type="submission" date="2022-08" db="EMBL/GenBank/DDBJ databases">
        <authorList>
            <person name="Deng Y."/>
            <person name="Han X.-F."/>
            <person name="Zhang Y.-Q."/>
        </authorList>
    </citation>
    <scope>NUCLEOTIDE SEQUENCE</scope>
    <source>
        <strain evidence="9">CPCC 205716</strain>
    </source>
</reference>
<protein>
    <submittedName>
        <fullName evidence="9">Carbohydrate ABC transporter permease</fullName>
    </submittedName>
</protein>
<dbReference type="PANTHER" id="PTHR32243:SF24">
    <property type="entry name" value="DIACETYLCHITOBIOSE UPTAKE SYSTEM PERMEASE PROTEIN NGCG"/>
    <property type="match status" value="1"/>
</dbReference>